<sequence length="138" mass="15615">MKDNAIHIEAWVAKDPSTVWDCYTSPEHITQWNFASDDWCCPSASNNLAVGGKYQARMEAKDGSFGFDLIATYSQIDHGKGYSFQMEDGREVTVELSDQKEGTLVTVMFEPEAENPIEMQQQGWQGILDNFKKYCDSL</sequence>
<evidence type="ECO:0000313" key="3">
    <source>
        <dbReference type="EMBL" id="MCV9387093.1"/>
    </source>
</evidence>
<evidence type="ECO:0000313" key="4">
    <source>
        <dbReference type="Proteomes" id="UP001300692"/>
    </source>
</evidence>
<feature type="domain" description="Activator of Hsp90 ATPase homologue 1/2-like C-terminal" evidence="2">
    <location>
        <begin position="16"/>
        <end position="134"/>
    </location>
</feature>
<gene>
    <name evidence="3" type="ORF">N7U62_10495</name>
</gene>
<dbReference type="RefSeq" id="WP_264137920.1">
    <property type="nucleotide sequence ID" value="NZ_JAOYOD010000001.1"/>
</dbReference>
<keyword evidence="4" id="KW-1185">Reference proteome</keyword>
<dbReference type="EMBL" id="JAOYOD010000001">
    <property type="protein sequence ID" value="MCV9387093.1"/>
    <property type="molecule type" value="Genomic_DNA"/>
</dbReference>
<protein>
    <submittedName>
        <fullName evidence="3">SRPBCC domain-containing protein</fullName>
    </submittedName>
</protein>
<evidence type="ECO:0000256" key="1">
    <source>
        <dbReference type="ARBA" id="ARBA00006817"/>
    </source>
</evidence>
<evidence type="ECO:0000259" key="2">
    <source>
        <dbReference type="Pfam" id="PF08327"/>
    </source>
</evidence>
<dbReference type="InterPro" id="IPR013538">
    <property type="entry name" value="ASHA1/2-like_C"/>
</dbReference>
<accession>A0ABT3CTU6</accession>
<dbReference type="Pfam" id="PF08327">
    <property type="entry name" value="AHSA1"/>
    <property type="match status" value="1"/>
</dbReference>
<reference evidence="3 4" key="1">
    <citation type="submission" date="2022-10" db="EMBL/GenBank/DDBJ databases">
        <title>Comparative genomics and taxonomic characterization of three novel marine species of genus Reichenbachiella exhibiting antioxidant and polysaccharide degradation activities.</title>
        <authorList>
            <person name="Muhammad N."/>
            <person name="Lee Y.-J."/>
            <person name="Ko J."/>
            <person name="Kim S.-G."/>
        </authorList>
    </citation>
    <scope>NUCLEOTIDE SEQUENCE [LARGE SCALE GENOMIC DNA]</scope>
    <source>
        <strain evidence="3 4">ABR2-5</strain>
    </source>
</reference>
<comment type="caution">
    <text evidence="3">The sequence shown here is derived from an EMBL/GenBank/DDBJ whole genome shotgun (WGS) entry which is preliminary data.</text>
</comment>
<comment type="similarity">
    <text evidence="1">Belongs to the AHA1 family.</text>
</comment>
<dbReference type="Proteomes" id="UP001300692">
    <property type="component" value="Unassembled WGS sequence"/>
</dbReference>
<organism evidence="3 4">
    <name type="scientific">Reichenbachiella ulvae</name>
    <dbReference type="NCBI Taxonomy" id="2980104"/>
    <lineage>
        <taxon>Bacteria</taxon>
        <taxon>Pseudomonadati</taxon>
        <taxon>Bacteroidota</taxon>
        <taxon>Cytophagia</taxon>
        <taxon>Cytophagales</taxon>
        <taxon>Reichenbachiellaceae</taxon>
        <taxon>Reichenbachiella</taxon>
    </lineage>
</organism>
<dbReference type="InterPro" id="IPR023393">
    <property type="entry name" value="START-like_dom_sf"/>
</dbReference>
<proteinExistence type="inferred from homology"/>
<dbReference type="Gene3D" id="3.30.530.20">
    <property type="match status" value="1"/>
</dbReference>
<dbReference type="SUPFAM" id="SSF55961">
    <property type="entry name" value="Bet v1-like"/>
    <property type="match status" value="1"/>
</dbReference>
<name>A0ABT3CTU6_9BACT</name>